<dbReference type="OrthoDB" id="100605at2"/>
<dbReference type="InterPro" id="IPR027268">
    <property type="entry name" value="Peptidase_M4/M1_CTD_sf"/>
</dbReference>
<dbReference type="KEGG" id="fte:Fluta_0163"/>
<dbReference type="Gene3D" id="1.10.390.10">
    <property type="entry name" value="Neutral Protease Domain 2"/>
    <property type="match status" value="1"/>
</dbReference>
<reference evidence="5" key="2">
    <citation type="submission" date="2011-02" db="EMBL/GenBank/DDBJ databases">
        <title>The complete genome of Fluviicola taffensis DSM 16823.</title>
        <authorList>
            <consortium name="US DOE Joint Genome Institute (JGI-PGF)"/>
            <person name="Lucas S."/>
            <person name="Copeland A."/>
            <person name="Lapidus A."/>
            <person name="Bruce D."/>
            <person name="Goodwin L."/>
            <person name="Pitluck S."/>
            <person name="Kyrpides N."/>
            <person name="Mavromatis K."/>
            <person name="Ivanova N."/>
            <person name="Mikhailova N."/>
            <person name="Pagani I."/>
            <person name="Chertkov O."/>
            <person name="Detter J.C."/>
            <person name="Han C."/>
            <person name="Tapia R."/>
            <person name="Land M."/>
            <person name="Hauser L."/>
            <person name="Markowitz V."/>
            <person name="Cheng J.-F."/>
            <person name="Hugenholtz P."/>
            <person name="Woyke T."/>
            <person name="Wu D."/>
            <person name="Tindall B."/>
            <person name="Pomrenke H.G."/>
            <person name="Brambilla E."/>
            <person name="Klenk H.-P."/>
            <person name="Eisen J.A."/>
        </authorList>
    </citation>
    <scope>NUCLEOTIDE SEQUENCE [LARGE SCALE GENOMIC DNA]</scope>
    <source>
        <strain evidence="5">DSM 16823 / RW262 / RW262</strain>
    </source>
</reference>
<feature type="active site" description="Proton acceptor" evidence="1">
    <location>
        <position position="340"/>
    </location>
</feature>
<feature type="binding site" evidence="2">
    <location>
        <position position="343"/>
    </location>
    <ligand>
        <name>Zn(2+)</name>
        <dbReference type="ChEBI" id="CHEBI:29105"/>
        <note>catalytic</note>
    </ligand>
</feature>
<dbReference type="PANTHER" id="PTHR45726">
    <property type="entry name" value="LEUKOTRIENE A-4 HYDROLASE"/>
    <property type="match status" value="1"/>
</dbReference>
<dbReference type="GO" id="GO:0008270">
    <property type="term" value="F:zinc ion binding"/>
    <property type="evidence" value="ECO:0007669"/>
    <property type="project" value="InterPro"/>
</dbReference>
<dbReference type="InterPro" id="IPR014782">
    <property type="entry name" value="Peptidase_M1_dom"/>
</dbReference>
<keyword evidence="4" id="KW-0031">Aminopeptidase</keyword>
<feature type="active site" description="Proton donor" evidence="1">
    <location>
        <position position="414"/>
    </location>
</feature>
<dbReference type="GO" id="GO:0004177">
    <property type="term" value="F:aminopeptidase activity"/>
    <property type="evidence" value="ECO:0007669"/>
    <property type="project" value="UniProtKB-KW"/>
</dbReference>
<feature type="binding site" evidence="2">
    <location>
        <position position="362"/>
    </location>
    <ligand>
        <name>Zn(2+)</name>
        <dbReference type="ChEBI" id="CHEBI:29105"/>
        <note>catalytic</note>
    </ligand>
</feature>
<evidence type="ECO:0000256" key="2">
    <source>
        <dbReference type="PIRSR" id="PIRSR634015-3"/>
    </source>
</evidence>
<dbReference type="Proteomes" id="UP000007463">
    <property type="component" value="Chromosome"/>
</dbReference>
<keyword evidence="2" id="KW-0862">Zinc</keyword>
<dbReference type="EMBL" id="CP002542">
    <property type="protein sequence ID" value="AEA42172.1"/>
    <property type="molecule type" value="Genomic_DNA"/>
</dbReference>
<dbReference type="InterPro" id="IPR034015">
    <property type="entry name" value="M1_LTA4H"/>
</dbReference>
<feature type="domain" description="Peptidase M1 membrane alanine aminopeptidase" evidence="3">
    <location>
        <begin position="335"/>
        <end position="474"/>
    </location>
</feature>
<dbReference type="PANTHER" id="PTHR45726:SF3">
    <property type="entry name" value="LEUKOTRIENE A-4 HYDROLASE"/>
    <property type="match status" value="1"/>
</dbReference>
<keyword evidence="4" id="KW-0645">Protease</keyword>
<keyword evidence="5" id="KW-1185">Reference proteome</keyword>
<gene>
    <name evidence="4" type="ordered locus">Fluta_0163</name>
</gene>
<evidence type="ECO:0000259" key="3">
    <source>
        <dbReference type="Pfam" id="PF01433"/>
    </source>
</evidence>
<dbReference type="CDD" id="cd09603">
    <property type="entry name" value="M1_APN_like"/>
    <property type="match status" value="1"/>
</dbReference>
<dbReference type="Pfam" id="PF01433">
    <property type="entry name" value="Peptidase_M1"/>
    <property type="match status" value="1"/>
</dbReference>
<keyword evidence="4" id="KW-0378">Hydrolase</keyword>
<dbReference type="Gene3D" id="2.60.40.1730">
    <property type="entry name" value="tricorn interacting facor f3 domain"/>
    <property type="match status" value="1"/>
</dbReference>
<protein>
    <submittedName>
        <fullName evidence="4">Peptidase M1 membrane alanine aminopeptidase</fullName>
    </submittedName>
</protein>
<name>F2IBU4_FLUTR</name>
<dbReference type="eggNOG" id="COG0308">
    <property type="taxonomic scope" value="Bacteria"/>
</dbReference>
<evidence type="ECO:0000256" key="1">
    <source>
        <dbReference type="PIRSR" id="PIRSR634015-1"/>
    </source>
</evidence>
<reference evidence="4 5" key="1">
    <citation type="journal article" date="2011" name="Stand. Genomic Sci.">
        <title>Complete genome sequence of the gliding freshwater bacterium Fluviicola taffensis type strain (RW262).</title>
        <authorList>
            <person name="Woyke T."/>
            <person name="Chertkov O."/>
            <person name="Lapidus A."/>
            <person name="Nolan M."/>
            <person name="Lucas S."/>
            <person name="Del Rio T.G."/>
            <person name="Tice H."/>
            <person name="Cheng J.F."/>
            <person name="Tapia R."/>
            <person name="Han C."/>
            <person name="Goodwin L."/>
            <person name="Pitluck S."/>
            <person name="Liolios K."/>
            <person name="Pagani I."/>
            <person name="Ivanova N."/>
            <person name="Huntemann M."/>
            <person name="Mavromatis K."/>
            <person name="Mikhailova N."/>
            <person name="Pati A."/>
            <person name="Chen A."/>
            <person name="Palaniappan K."/>
            <person name="Land M."/>
            <person name="Hauser L."/>
            <person name="Brambilla E.M."/>
            <person name="Rohde M."/>
            <person name="Mwirichia R."/>
            <person name="Sikorski J."/>
            <person name="Tindall B.J."/>
            <person name="Goker M."/>
            <person name="Bristow J."/>
            <person name="Eisen J.A."/>
            <person name="Markowitz V."/>
            <person name="Hugenholtz P."/>
            <person name="Klenk H.P."/>
            <person name="Kyrpides N.C."/>
        </authorList>
    </citation>
    <scope>NUCLEOTIDE SEQUENCE [LARGE SCALE GENOMIC DNA]</scope>
    <source>
        <strain evidence="5">DSM 16823 / RW262 / RW262</strain>
    </source>
</reference>
<keyword evidence="2" id="KW-0479">Metal-binding</keyword>
<dbReference type="SUPFAM" id="SSF63737">
    <property type="entry name" value="Leukotriene A4 hydrolase N-terminal domain"/>
    <property type="match status" value="1"/>
</dbReference>
<dbReference type="HOGENOM" id="CLU_014298_1_1_10"/>
<dbReference type="RefSeq" id="WP_013684946.1">
    <property type="nucleotide sequence ID" value="NC_015321.1"/>
</dbReference>
<sequence length="548" mass="63548">MRYLLILLLIISESWSYGQFSHADSIRGHYGSSRNWWDLKHYDLSVTFDIDKKEIHGKNVITFSTEPVSGVYQNRFLQIDLQDPMVIDSVILSGWFHISLEDIKQDGNAYFIPYQEANHKQKEDTELTIYFHGKPRIAKRAPWDGGIIWSKDPNGKPWITIACQGLGASVWFPCKDSQFDEPDNGVTMHYTCPSYLVCVSNGLFVGKEINNMGQSTYSWKVSNPINNYCMIPYVGDYVNMHEHFAGEKGSLEIDYWVLRGNEEKAKKHFQDAPKTLKAFEYWFGPYPFYEDGYKLVEAPHLGMEHQSAVAYGNGFKNGYMGTDLSGTGIGLKWDFIIVHESGHEWFGNNITSKDIADMWIHEAFTCYSETLFTDYWFGKEDADTYCQGLRKNIKNDKPIIGPYTVNTEGSGDMYYKGANMLHTIRTIYGNDSLFRVMLRKMNATFYHQTVTTQQIEQFMSKELGMNLTPIFEQYLRTKKLPTLQLKYSKKKVKYRWVNCVAGFNMPIMNEKQKLVCTSKWNSYSIEHDYSSFELNKNLYVLKKESKKE</sequence>
<dbReference type="AlphaFoldDB" id="F2IBU4"/>
<dbReference type="GO" id="GO:0008237">
    <property type="term" value="F:metallopeptidase activity"/>
    <property type="evidence" value="ECO:0007669"/>
    <property type="project" value="InterPro"/>
</dbReference>
<organism evidence="4 5">
    <name type="scientific">Fluviicola taffensis (strain DSM 16823 / NCIMB 13979 / RW262)</name>
    <dbReference type="NCBI Taxonomy" id="755732"/>
    <lineage>
        <taxon>Bacteria</taxon>
        <taxon>Pseudomonadati</taxon>
        <taxon>Bacteroidota</taxon>
        <taxon>Flavobacteriia</taxon>
        <taxon>Flavobacteriales</taxon>
        <taxon>Crocinitomicaceae</taxon>
        <taxon>Fluviicola</taxon>
    </lineage>
</organism>
<feature type="binding site" evidence="2">
    <location>
        <position position="339"/>
    </location>
    <ligand>
        <name>Zn(2+)</name>
        <dbReference type="ChEBI" id="CHEBI:29105"/>
        <note>catalytic</note>
    </ligand>
</feature>
<dbReference type="SUPFAM" id="SSF55486">
    <property type="entry name" value="Metalloproteases ('zincins'), catalytic domain"/>
    <property type="match status" value="1"/>
</dbReference>
<comment type="cofactor">
    <cofactor evidence="2">
        <name>Zn(2+)</name>
        <dbReference type="ChEBI" id="CHEBI:29105"/>
    </cofactor>
    <text evidence="2">Binds 1 zinc ion per subunit.</text>
</comment>
<evidence type="ECO:0000313" key="5">
    <source>
        <dbReference type="Proteomes" id="UP000007463"/>
    </source>
</evidence>
<dbReference type="InterPro" id="IPR042097">
    <property type="entry name" value="Aminopeptidase_N-like_N_sf"/>
</dbReference>
<evidence type="ECO:0000313" key="4">
    <source>
        <dbReference type="EMBL" id="AEA42172.1"/>
    </source>
</evidence>
<dbReference type="STRING" id="755732.Fluta_0163"/>
<proteinExistence type="predicted"/>
<accession>F2IBU4</accession>